<organism evidence="2 3">
    <name type="scientific">Phaeobacter porticola</name>
    <dbReference type="NCBI Taxonomy" id="1844006"/>
    <lineage>
        <taxon>Bacteria</taxon>
        <taxon>Pseudomonadati</taxon>
        <taxon>Pseudomonadota</taxon>
        <taxon>Alphaproteobacteria</taxon>
        <taxon>Rhodobacterales</taxon>
        <taxon>Roseobacteraceae</taxon>
        <taxon>Phaeobacter</taxon>
    </lineage>
</organism>
<dbReference type="KEGG" id="php:PhaeoP97_01093"/>
<dbReference type="InterPro" id="IPR029058">
    <property type="entry name" value="AB_hydrolase_fold"/>
</dbReference>
<dbReference type="AlphaFoldDB" id="A0A1L3I318"/>
<dbReference type="InterPro" id="IPR050266">
    <property type="entry name" value="AB_hydrolase_sf"/>
</dbReference>
<keyword evidence="2" id="KW-0378">Hydrolase</keyword>
<accession>A0A1L3I318</accession>
<dbReference type="PANTHER" id="PTHR43798:SF29">
    <property type="entry name" value="AB HYDROLASE-1 DOMAIN-CONTAINING PROTEIN"/>
    <property type="match status" value="1"/>
</dbReference>
<dbReference type="EMBL" id="CP016364">
    <property type="protein sequence ID" value="APG46520.1"/>
    <property type="molecule type" value="Genomic_DNA"/>
</dbReference>
<dbReference type="Proteomes" id="UP000183859">
    <property type="component" value="Chromosome"/>
</dbReference>
<evidence type="ECO:0000313" key="3">
    <source>
        <dbReference type="Proteomes" id="UP000183859"/>
    </source>
</evidence>
<dbReference type="SUPFAM" id="SSF53474">
    <property type="entry name" value="alpha/beta-Hydrolases"/>
    <property type="match status" value="1"/>
</dbReference>
<gene>
    <name evidence="2" type="ORF">PhaeoP97_01093</name>
</gene>
<dbReference type="InterPro" id="IPR000073">
    <property type="entry name" value="AB_hydrolase_1"/>
</dbReference>
<sequence length="230" mass="25336">MTPLVLIPGMMCDARLFEPQIAAFSGRRAVICAPISAHSSVEELAASVLSYAPSRFAMLGLSMGGIVAMEILRQAPNRVERIALLDTNPLAEQEAVRARRLPQMMAVREGRLSSVMRDEMKPNYLSDVPRKVAILDLCMDMALGLGPHVFLNQSRALMDRPNQSETLRNADLPALVLCGREDTLCPVSRHELMAELIQDARLEIIEGAGHLPTLEQPDKTNAALARWLED</sequence>
<keyword evidence="3" id="KW-1185">Reference proteome</keyword>
<protein>
    <submittedName>
        <fullName evidence="2">Alpha/beta hydrolase domain-containing protein</fullName>
    </submittedName>
</protein>
<dbReference type="PRINTS" id="PR00111">
    <property type="entry name" value="ABHYDROLASE"/>
</dbReference>
<name>A0A1L3I318_9RHOB</name>
<dbReference type="RefSeq" id="WP_072504208.1">
    <property type="nucleotide sequence ID" value="NZ_CP016364.1"/>
</dbReference>
<dbReference type="Gene3D" id="3.40.50.1820">
    <property type="entry name" value="alpha/beta hydrolase"/>
    <property type="match status" value="1"/>
</dbReference>
<dbReference type="GO" id="GO:0016787">
    <property type="term" value="F:hydrolase activity"/>
    <property type="evidence" value="ECO:0007669"/>
    <property type="project" value="UniProtKB-KW"/>
</dbReference>
<dbReference type="STRING" id="1844006.PhaeoP97_01093"/>
<dbReference type="Pfam" id="PF12697">
    <property type="entry name" value="Abhydrolase_6"/>
    <property type="match status" value="1"/>
</dbReference>
<dbReference type="PANTHER" id="PTHR43798">
    <property type="entry name" value="MONOACYLGLYCEROL LIPASE"/>
    <property type="match status" value="1"/>
</dbReference>
<reference evidence="3" key="1">
    <citation type="submission" date="2016-07" db="EMBL/GenBank/DDBJ databases">
        <title>Phaeobacter portensis sp. nov., a tropodithietic acid producing bacterium isolated from a German harbor.</title>
        <authorList>
            <person name="Freese H.M."/>
            <person name="Bunk B."/>
            <person name="Breider S."/>
            <person name="Brinkhoff T."/>
        </authorList>
    </citation>
    <scope>NUCLEOTIDE SEQUENCE [LARGE SCALE GENOMIC DNA]</scope>
    <source>
        <strain evidence="3">P97</strain>
    </source>
</reference>
<evidence type="ECO:0000313" key="2">
    <source>
        <dbReference type="EMBL" id="APG46520.1"/>
    </source>
</evidence>
<feature type="domain" description="AB hydrolase-1" evidence="1">
    <location>
        <begin position="5"/>
        <end position="223"/>
    </location>
</feature>
<evidence type="ECO:0000259" key="1">
    <source>
        <dbReference type="Pfam" id="PF12697"/>
    </source>
</evidence>
<dbReference type="OrthoDB" id="5491135at2"/>
<proteinExistence type="predicted"/>